<sequence>MNKENLLSKAEMKKVMGGDGPPPESCLGKPECKDCCRYTANVGRCEMLCDMNQTT</sequence>
<evidence type="ECO:0000256" key="1">
    <source>
        <dbReference type="SAM" id="MobiDB-lite"/>
    </source>
</evidence>
<protein>
    <recommendedName>
        <fullName evidence="4">Bacteriocin-type signal sequence-containing protein</fullName>
    </recommendedName>
</protein>
<proteinExistence type="predicted"/>
<organism evidence="2 3">
    <name type="scientific">Pedobacter albus</name>
    <dbReference type="NCBI Taxonomy" id="3113905"/>
    <lineage>
        <taxon>Bacteria</taxon>
        <taxon>Pseudomonadati</taxon>
        <taxon>Bacteroidota</taxon>
        <taxon>Sphingobacteriia</taxon>
        <taxon>Sphingobacteriales</taxon>
        <taxon>Sphingobacteriaceae</taxon>
        <taxon>Pedobacter</taxon>
    </lineage>
</organism>
<feature type="region of interest" description="Disordered" evidence="1">
    <location>
        <begin position="1"/>
        <end position="23"/>
    </location>
</feature>
<name>A0ABU7I9W3_9SPHI</name>
<evidence type="ECO:0000313" key="2">
    <source>
        <dbReference type="EMBL" id="MEE1946278.1"/>
    </source>
</evidence>
<dbReference type="EMBL" id="JAZDQT010000002">
    <property type="protein sequence ID" value="MEE1946278.1"/>
    <property type="molecule type" value="Genomic_DNA"/>
</dbReference>
<reference evidence="2 3" key="1">
    <citation type="submission" date="2024-01" db="EMBL/GenBank/DDBJ databases">
        <title>Pedobacter sp. nov., isolated from fresh soil.</title>
        <authorList>
            <person name="Le N.T.T."/>
        </authorList>
    </citation>
    <scope>NUCLEOTIDE SEQUENCE [LARGE SCALE GENOMIC DNA]</scope>
    <source>
        <strain evidence="2 3">KR3-3</strain>
    </source>
</reference>
<keyword evidence="3" id="KW-1185">Reference proteome</keyword>
<gene>
    <name evidence="2" type="ORF">VRU48_14230</name>
</gene>
<dbReference type="Proteomes" id="UP001336835">
    <property type="component" value="Unassembled WGS sequence"/>
</dbReference>
<comment type="caution">
    <text evidence="2">The sequence shown here is derived from an EMBL/GenBank/DDBJ whole genome shotgun (WGS) entry which is preliminary data.</text>
</comment>
<dbReference type="RefSeq" id="WP_330108583.1">
    <property type="nucleotide sequence ID" value="NZ_JAZDQT010000002.1"/>
</dbReference>
<evidence type="ECO:0000313" key="3">
    <source>
        <dbReference type="Proteomes" id="UP001336835"/>
    </source>
</evidence>
<evidence type="ECO:0008006" key="4">
    <source>
        <dbReference type="Google" id="ProtNLM"/>
    </source>
</evidence>
<accession>A0ABU7I9W3</accession>